<evidence type="ECO:0000259" key="4">
    <source>
        <dbReference type="Pfam" id="PF11887"/>
    </source>
</evidence>
<dbReference type="InterPro" id="IPR003399">
    <property type="entry name" value="Mce/MlaD"/>
</dbReference>
<dbReference type="InterPro" id="IPR052336">
    <property type="entry name" value="MlaD_Phospholipid_Transporter"/>
</dbReference>
<dbReference type="InterPro" id="IPR024516">
    <property type="entry name" value="Mce_C"/>
</dbReference>
<dbReference type="NCBIfam" id="TIGR00996">
    <property type="entry name" value="Mtu_fam_mce"/>
    <property type="match status" value="1"/>
</dbReference>
<evidence type="ECO:0000313" key="6">
    <source>
        <dbReference type="Proteomes" id="UP001596074"/>
    </source>
</evidence>
<feature type="transmembrane region" description="Helical" evidence="2">
    <location>
        <begin position="12"/>
        <end position="31"/>
    </location>
</feature>
<evidence type="ECO:0000256" key="1">
    <source>
        <dbReference type="SAM" id="MobiDB-lite"/>
    </source>
</evidence>
<protein>
    <submittedName>
        <fullName evidence="5">MCE family protein</fullName>
    </submittedName>
</protein>
<feature type="domain" description="Mce/MlaD" evidence="3">
    <location>
        <begin position="40"/>
        <end position="114"/>
    </location>
</feature>
<dbReference type="Pfam" id="PF02470">
    <property type="entry name" value="MlaD"/>
    <property type="match status" value="1"/>
</dbReference>
<evidence type="ECO:0000256" key="2">
    <source>
        <dbReference type="SAM" id="Phobius"/>
    </source>
</evidence>
<accession>A0ABW1AJ78</accession>
<sequence length="352" mass="38870">MRAPFRERNPVPIGLAAFAVIAVALLVAMNLQSIPFLAGGREYSAAFAEAAGLKADEEVRVAGVKVGQVTGLELEGSHVKVTFRVNDDVRLGDTTRAEIKIKTVLGAHYVALDPRGKGRLNRQIPVERTAVPFEVVPAISELTQRVNQIDHKQVAQSFDVLADTFRNSPDEIRASLQGLRRLSNTIASRDEQLHELAGRAKNVSELLADRNQDFARLIEDGDKILQSVRARRQVIHQLLVNTVVFSQQVNALIKENEAQLRPMLNNLEKVNAVLLKNQQNLDRLIQLFAPFTRQFTDVTGSGRWFDSYIQNLIPIPASIQNPPAQGGQTQQRQGGQPRQPGNGNGNPLPFLP</sequence>
<dbReference type="PANTHER" id="PTHR33371:SF18">
    <property type="entry name" value="MCE-FAMILY PROTEIN MCE3C"/>
    <property type="match status" value="1"/>
</dbReference>
<feature type="compositionally biased region" description="Low complexity" evidence="1">
    <location>
        <begin position="322"/>
        <end position="352"/>
    </location>
</feature>
<dbReference type="Pfam" id="PF11887">
    <property type="entry name" value="Mce4_CUP1"/>
    <property type="match status" value="1"/>
</dbReference>
<evidence type="ECO:0000259" key="3">
    <source>
        <dbReference type="Pfam" id="PF02470"/>
    </source>
</evidence>
<keyword evidence="2" id="KW-1133">Transmembrane helix</keyword>
<organism evidence="5 6">
    <name type="scientific">Actinomadura rugatobispora</name>
    <dbReference type="NCBI Taxonomy" id="1994"/>
    <lineage>
        <taxon>Bacteria</taxon>
        <taxon>Bacillati</taxon>
        <taxon>Actinomycetota</taxon>
        <taxon>Actinomycetes</taxon>
        <taxon>Streptosporangiales</taxon>
        <taxon>Thermomonosporaceae</taxon>
        <taxon>Actinomadura</taxon>
    </lineage>
</organism>
<comment type="caution">
    <text evidence="5">The sequence shown here is derived from an EMBL/GenBank/DDBJ whole genome shotgun (WGS) entry which is preliminary data.</text>
</comment>
<dbReference type="PANTHER" id="PTHR33371">
    <property type="entry name" value="INTERMEMBRANE PHOSPHOLIPID TRANSPORT SYSTEM BINDING PROTEIN MLAD-RELATED"/>
    <property type="match status" value="1"/>
</dbReference>
<keyword evidence="2" id="KW-0472">Membrane</keyword>
<keyword evidence="2" id="KW-0812">Transmembrane</keyword>
<dbReference type="RefSeq" id="WP_378293054.1">
    <property type="nucleotide sequence ID" value="NZ_JBHSON010000174.1"/>
</dbReference>
<dbReference type="PRINTS" id="PR01782">
    <property type="entry name" value="MCEVIRFACTOR"/>
</dbReference>
<feature type="region of interest" description="Disordered" evidence="1">
    <location>
        <begin position="319"/>
        <end position="352"/>
    </location>
</feature>
<gene>
    <name evidence="5" type="ORF">ACFPZN_54575</name>
</gene>
<evidence type="ECO:0000313" key="5">
    <source>
        <dbReference type="EMBL" id="MFC5754699.1"/>
    </source>
</evidence>
<dbReference type="InterPro" id="IPR005693">
    <property type="entry name" value="Mce"/>
</dbReference>
<proteinExistence type="predicted"/>
<dbReference type="EMBL" id="JBHSON010000174">
    <property type="protein sequence ID" value="MFC5754699.1"/>
    <property type="molecule type" value="Genomic_DNA"/>
</dbReference>
<name>A0ABW1AJ78_9ACTN</name>
<dbReference type="Proteomes" id="UP001596074">
    <property type="component" value="Unassembled WGS sequence"/>
</dbReference>
<reference evidence="6" key="1">
    <citation type="journal article" date="2019" name="Int. J. Syst. Evol. Microbiol.">
        <title>The Global Catalogue of Microorganisms (GCM) 10K type strain sequencing project: providing services to taxonomists for standard genome sequencing and annotation.</title>
        <authorList>
            <consortium name="The Broad Institute Genomics Platform"/>
            <consortium name="The Broad Institute Genome Sequencing Center for Infectious Disease"/>
            <person name="Wu L."/>
            <person name="Ma J."/>
        </authorList>
    </citation>
    <scope>NUCLEOTIDE SEQUENCE [LARGE SCALE GENOMIC DNA]</scope>
    <source>
        <strain evidence="6">KCTC 42087</strain>
    </source>
</reference>
<keyword evidence="6" id="KW-1185">Reference proteome</keyword>
<feature type="domain" description="Mammalian cell entry C-terminal" evidence="4">
    <location>
        <begin position="123"/>
        <end position="302"/>
    </location>
</feature>